<dbReference type="Gene3D" id="4.10.1150.10">
    <property type="entry name" value="AF2212/PG0164-like"/>
    <property type="match status" value="1"/>
</dbReference>
<name>A0A1V6M102_9BACT</name>
<reference evidence="1 2" key="1">
    <citation type="journal article" date="2016" name="Genome Announc.">
        <title>Draft Genome Sequence of the Anaerobic Ammonium-Oxidizing Bacterium 'Candidatus Brocadia sp. 40'.</title>
        <authorList>
            <person name="Ali M."/>
            <person name="Haroon M.F."/>
            <person name="Narita Y."/>
            <person name="Zhang L."/>
            <person name="Rangel Shaw D."/>
            <person name="Okabe S."/>
            <person name="Saikaly P.E."/>
        </authorList>
    </citation>
    <scope>NUCLEOTIDE SEQUENCE [LARGE SCALE GENOMIC DNA]</scope>
    <source>
        <strain evidence="1 2">40</strain>
    </source>
</reference>
<dbReference type="RefSeq" id="WP_070066731.1">
    <property type="nucleotide sequence ID" value="NZ_MJUW02000058.1"/>
</dbReference>
<accession>A0A1V6M102</accession>
<evidence type="ECO:0000313" key="2">
    <source>
        <dbReference type="Proteomes" id="UP000242219"/>
    </source>
</evidence>
<evidence type="ECO:0000313" key="1">
    <source>
        <dbReference type="EMBL" id="OQD46094.1"/>
    </source>
</evidence>
<dbReference type="InterPro" id="IPR024069">
    <property type="entry name" value="AF2212-like_dom_sf"/>
</dbReference>
<evidence type="ECO:0008006" key="3">
    <source>
        <dbReference type="Google" id="ProtNLM"/>
    </source>
</evidence>
<dbReference type="Pfam" id="PF01954">
    <property type="entry name" value="AF2212-like"/>
    <property type="match status" value="1"/>
</dbReference>
<keyword evidence="2" id="KW-1185">Reference proteome</keyword>
<gene>
    <name evidence="1" type="ORF">BIY37_05020</name>
</gene>
<organism evidence="1 2">
    <name type="scientific">Candidatus Brocadia sapporoensis</name>
    <dbReference type="NCBI Taxonomy" id="392547"/>
    <lineage>
        <taxon>Bacteria</taxon>
        <taxon>Pseudomonadati</taxon>
        <taxon>Planctomycetota</taxon>
        <taxon>Candidatus Brocadiia</taxon>
        <taxon>Candidatus Brocadiales</taxon>
        <taxon>Candidatus Brocadiaceae</taxon>
        <taxon>Candidatus Brocadia</taxon>
    </lineage>
</organism>
<dbReference type="InterPro" id="IPR008203">
    <property type="entry name" value="AF2212-like"/>
</dbReference>
<dbReference type="EMBL" id="MJUW02000058">
    <property type="protein sequence ID" value="OQD46094.1"/>
    <property type="molecule type" value="Genomic_DNA"/>
</dbReference>
<sequence length="76" mass="8859">MTKTIHAIYEHGILRPLEPIEGLRENAEVEVTIAVKQKELSPILRFAGILSEEEANKMLRIVEEEFERVNLDEWKD</sequence>
<proteinExistence type="predicted"/>
<dbReference type="Proteomes" id="UP000242219">
    <property type="component" value="Unassembled WGS sequence"/>
</dbReference>
<dbReference type="SUPFAM" id="SSF141694">
    <property type="entry name" value="AF2212/PG0164-like"/>
    <property type="match status" value="1"/>
</dbReference>
<comment type="caution">
    <text evidence="1">The sequence shown here is derived from an EMBL/GenBank/DDBJ whole genome shotgun (WGS) entry which is preliminary data.</text>
</comment>
<dbReference type="AlphaFoldDB" id="A0A1V6M102"/>
<protein>
    <recommendedName>
        <fullName evidence="3">DUF104 domain-containing protein</fullName>
    </recommendedName>
</protein>